<dbReference type="Pfam" id="PF00106">
    <property type="entry name" value="adh_short"/>
    <property type="match status" value="1"/>
</dbReference>
<name>A0A089L5H3_PAEBO</name>
<evidence type="ECO:0000256" key="1">
    <source>
        <dbReference type="RuleBase" id="RU000363"/>
    </source>
</evidence>
<reference evidence="2" key="1">
    <citation type="submission" date="2014-08" db="EMBL/GenBank/DDBJ databases">
        <title>Comparative genomics of the Paenibacillus odorifer group.</title>
        <authorList>
            <person name="den Bakker H.C."/>
            <person name="Tsai Y.-C.Y.-C."/>
            <person name="Martin N."/>
            <person name="Korlach J."/>
            <person name="Wiedmann M."/>
        </authorList>
    </citation>
    <scope>NUCLEOTIDE SEQUENCE [LARGE SCALE GENOMIC DNA]</scope>
    <source>
        <strain evidence="2">DSM 13188</strain>
    </source>
</reference>
<organism evidence="2 3">
    <name type="scientific">Paenibacillus borealis</name>
    <dbReference type="NCBI Taxonomy" id="160799"/>
    <lineage>
        <taxon>Bacteria</taxon>
        <taxon>Bacillati</taxon>
        <taxon>Bacillota</taxon>
        <taxon>Bacilli</taxon>
        <taxon>Bacillales</taxon>
        <taxon>Paenibacillaceae</taxon>
        <taxon>Paenibacillus</taxon>
    </lineage>
</organism>
<dbReference type="PRINTS" id="PR00081">
    <property type="entry name" value="GDHRDH"/>
</dbReference>
<accession>A0A089L5H3</accession>
<dbReference type="SUPFAM" id="SSF51735">
    <property type="entry name" value="NAD(P)-binding Rossmann-fold domains"/>
    <property type="match status" value="1"/>
</dbReference>
<gene>
    <name evidence="2" type="ORF">PBOR_02900</name>
</gene>
<evidence type="ECO:0000313" key="3">
    <source>
        <dbReference type="Proteomes" id="UP000029518"/>
    </source>
</evidence>
<dbReference type="AlphaFoldDB" id="A0A089L5H3"/>
<dbReference type="PRINTS" id="PR00080">
    <property type="entry name" value="SDRFAMILY"/>
</dbReference>
<dbReference type="InterPro" id="IPR002347">
    <property type="entry name" value="SDR_fam"/>
</dbReference>
<dbReference type="InterPro" id="IPR052184">
    <property type="entry name" value="SDR_enzymes"/>
</dbReference>
<dbReference type="PANTHER" id="PTHR45458">
    <property type="entry name" value="SHORT-CHAIN DEHYDROGENASE/REDUCTASE SDR"/>
    <property type="match status" value="1"/>
</dbReference>
<dbReference type="KEGG" id="pbd:PBOR_02900"/>
<proteinExistence type="inferred from homology"/>
<sequence>MTRVAFVTGADRGLGFYLVRFLLENKYTVFAGRYLPEVEALEALKGQYQDTLMLVPLDIGSAESVKEAARSIAGSTGHIDIIINNAGIIHQADNATMLVDMDDEAMAHLYNVNTLGALRVSNALMGLLLQGKQRLIINISSEAGSISRNKRINMYGYCMSKAALNMQSSLMHNHLRKLGGQVMVFHPGWLQSYMSGEKNMEAPIPPEESAYKIMNIVQDHKKYLGEEPVYIDLDGNLWPW</sequence>
<dbReference type="EMBL" id="CP009285">
    <property type="protein sequence ID" value="AIQ56027.1"/>
    <property type="molecule type" value="Genomic_DNA"/>
</dbReference>
<dbReference type="PANTHER" id="PTHR45458:SF1">
    <property type="entry name" value="SHORT CHAIN DEHYDROGENASE"/>
    <property type="match status" value="1"/>
</dbReference>
<protein>
    <submittedName>
        <fullName evidence="2">Short-chain dehydrogenase</fullName>
    </submittedName>
</protein>
<comment type="similarity">
    <text evidence="1">Belongs to the short-chain dehydrogenases/reductases (SDR) family.</text>
</comment>
<dbReference type="OrthoDB" id="5786478at2"/>
<dbReference type="Gene3D" id="3.40.50.720">
    <property type="entry name" value="NAD(P)-binding Rossmann-like Domain"/>
    <property type="match status" value="1"/>
</dbReference>
<dbReference type="RefSeq" id="WP_042210352.1">
    <property type="nucleotide sequence ID" value="NZ_CP009285.1"/>
</dbReference>
<keyword evidence="3" id="KW-1185">Reference proteome</keyword>
<dbReference type="HOGENOM" id="CLU_010194_9_1_9"/>
<dbReference type="Proteomes" id="UP000029518">
    <property type="component" value="Chromosome"/>
</dbReference>
<dbReference type="InterPro" id="IPR036291">
    <property type="entry name" value="NAD(P)-bd_dom_sf"/>
</dbReference>
<dbReference type="GO" id="GO:0016616">
    <property type="term" value="F:oxidoreductase activity, acting on the CH-OH group of donors, NAD or NADP as acceptor"/>
    <property type="evidence" value="ECO:0007669"/>
    <property type="project" value="TreeGrafter"/>
</dbReference>
<evidence type="ECO:0000313" key="2">
    <source>
        <dbReference type="EMBL" id="AIQ56027.1"/>
    </source>
</evidence>